<dbReference type="Proteomes" id="UP001498469">
    <property type="component" value="Unassembled WGS sequence"/>
</dbReference>
<organism evidence="1 2">
    <name type="scientific">Clostridium frigoriphilum</name>
    <dbReference type="NCBI Taxonomy" id="443253"/>
    <lineage>
        <taxon>Bacteria</taxon>
        <taxon>Bacillati</taxon>
        <taxon>Bacillota</taxon>
        <taxon>Clostridia</taxon>
        <taxon>Eubacteriales</taxon>
        <taxon>Clostridiaceae</taxon>
        <taxon>Clostridium</taxon>
    </lineage>
</organism>
<protein>
    <recommendedName>
        <fullName evidence="3">Replication initiator protein A (RepA) N-terminus</fullName>
    </recommendedName>
</protein>
<sequence>MVKNTEIKNTTLKDLFMDDKGGFIPVTRKFSRVLGFNCTGLLEELCDRYDFYKAQDELNEYGEFFYTVPSMEINTGLTKREQITAIKKLREYGFIEYTTTRSMPRIRYFKMSNSIPKILKHLCAQAESKRKEIQEQNIKDKTKLNKTKSVLKPLDNAVGTM</sequence>
<reference evidence="1 2" key="1">
    <citation type="submission" date="2023-11" db="EMBL/GenBank/DDBJ databases">
        <title>Draft genome sequence of a psychrophilic Clostridium strain from permafrost water brine.</title>
        <authorList>
            <person name="Shcherbakova V.A."/>
            <person name="Trubitsyn V.E."/>
            <person name="Zakharyuk A.G."/>
        </authorList>
    </citation>
    <scope>NUCLEOTIDE SEQUENCE [LARGE SCALE GENOMIC DNA]</scope>
    <source>
        <strain evidence="1 2">14F</strain>
    </source>
</reference>
<keyword evidence="2" id="KW-1185">Reference proteome</keyword>
<name>A0ABU7UUH8_9CLOT</name>
<evidence type="ECO:0000313" key="2">
    <source>
        <dbReference type="Proteomes" id="UP001498469"/>
    </source>
</evidence>
<proteinExistence type="predicted"/>
<accession>A0ABU7UUH8</accession>
<dbReference type="EMBL" id="JAZHFS010000033">
    <property type="protein sequence ID" value="MEF2114901.1"/>
    <property type="molecule type" value="Genomic_DNA"/>
</dbReference>
<gene>
    <name evidence="1" type="ORF">SJI18_21670</name>
</gene>
<dbReference type="RefSeq" id="WP_216247905.1">
    <property type="nucleotide sequence ID" value="NZ_JAZHFS010000033.1"/>
</dbReference>
<evidence type="ECO:0008006" key="3">
    <source>
        <dbReference type="Google" id="ProtNLM"/>
    </source>
</evidence>
<comment type="caution">
    <text evidence="1">The sequence shown here is derived from an EMBL/GenBank/DDBJ whole genome shotgun (WGS) entry which is preliminary data.</text>
</comment>
<evidence type="ECO:0000313" key="1">
    <source>
        <dbReference type="EMBL" id="MEF2114901.1"/>
    </source>
</evidence>